<dbReference type="SUPFAM" id="SSF56219">
    <property type="entry name" value="DNase I-like"/>
    <property type="match status" value="1"/>
</dbReference>
<keyword evidence="1" id="KW-0255">Endonuclease</keyword>
<dbReference type="GO" id="GO:0004527">
    <property type="term" value="F:exonuclease activity"/>
    <property type="evidence" value="ECO:0007669"/>
    <property type="project" value="UniProtKB-KW"/>
</dbReference>
<dbReference type="Gene3D" id="3.60.10.10">
    <property type="entry name" value="Endonuclease/exonuclease/phosphatase"/>
    <property type="match status" value="1"/>
</dbReference>
<comment type="caution">
    <text evidence="1">The sequence shown here is derived from an EMBL/GenBank/DDBJ whole genome shotgun (WGS) entry which is preliminary data.</text>
</comment>
<dbReference type="EMBL" id="QNZL01000177">
    <property type="protein sequence ID" value="RTZ78904.1"/>
    <property type="molecule type" value="Genomic_DNA"/>
</dbReference>
<evidence type="ECO:0000313" key="2">
    <source>
        <dbReference type="Proteomes" id="UP000286801"/>
    </source>
</evidence>
<dbReference type="GO" id="GO:0004519">
    <property type="term" value="F:endonuclease activity"/>
    <property type="evidence" value="ECO:0007669"/>
    <property type="project" value="UniProtKB-KW"/>
</dbReference>
<gene>
    <name evidence="1" type="ORF">DSY97_06590</name>
</gene>
<dbReference type="InterPro" id="IPR036691">
    <property type="entry name" value="Endo/exonu/phosph_ase_sf"/>
</dbReference>
<feature type="non-terminal residue" evidence="1">
    <location>
        <position position="58"/>
    </location>
</feature>
<keyword evidence="1" id="KW-0540">Nuclease</keyword>
<keyword evidence="1" id="KW-0269">Exonuclease</keyword>
<proteinExistence type="predicted"/>
<name>A0A432G5C6_9DELT</name>
<reference evidence="1 2" key="1">
    <citation type="submission" date="2018-06" db="EMBL/GenBank/DDBJ databases">
        <title>Combined omics and stable isotope probing to characterize newly discovered Mariana Back-Arc vent microbial communities.</title>
        <authorList>
            <person name="Trembath-Reichert E."/>
            <person name="Huber J.A."/>
        </authorList>
    </citation>
    <scope>NUCLEOTIDE SEQUENCE [LARGE SCALE GENOMIC DNA]</scope>
    <source>
        <strain evidence="1">MAG 63_1</strain>
    </source>
</reference>
<keyword evidence="1" id="KW-0378">Hydrolase</keyword>
<organism evidence="1 2">
    <name type="scientific">SAR324 cluster bacterium</name>
    <dbReference type="NCBI Taxonomy" id="2024889"/>
    <lineage>
        <taxon>Bacteria</taxon>
        <taxon>Deltaproteobacteria</taxon>
        <taxon>SAR324 cluster</taxon>
    </lineage>
</organism>
<accession>A0A432G5C6</accession>
<evidence type="ECO:0000313" key="1">
    <source>
        <dbReference type="EMBL" id="RTZ78904.1"/>
    </source>
</evidence>
<sequence>MTNTTLRVLSYNIYWGGHQQPLERTIEVIGESGADLVGIQENVNREYEDQTPEIAKAL</sequence>
<protein>
    <submittedName>
        <fullName evidence="1">Endonuclease/exonuclease/phosphatase</fullName>
    </submittedName>
</protein>
<dbReference type="AlphaFoldDB" id="A0A432G5C6"/>
<dbReference type="Proteomes" id="UP000286801">
    <property type="component" value="Unassembled WGS sequence"/>
</dbReference>